<accession>A0A1J1I0V2</accession>
<evidence type="ECO:0000313" key="2">
    <source>
        <dbReference type="Proteomes" id="UP000183832"/>
    </source>
</evidence>
<dbReference type="EMBL" id="CVRI01000021">
    <property type="protein sequence ID" value="CRK92009.1"/>
    <property type="molecule type" value="Genomic_DNA"/>
</dbReference>
<dbReference type="Proteomes" id="UP000183832">
    <property type="component" value="Unassembled WGS sequence"/>
</dbReference>
<organism evidence="1 2">
    <name type="scientific">Clunio marinus</name>
    <dbReference type="NCBI Taxonomy" id="568069"/>
    <lineage>
        <taxon>Eukaryota</taxon>
        <taxon>Metazoa</taxon>
        <taxon>Ecdysozoa</taxon>
        <taxon>Arthropoda</taxon>
        <taxon>Hexapoda</taxon>
        <taxon>Insecta</taxon>
        <taxon>Pterygota</taxon>
        <taxon>Neoptera</taxon>
        <taxon>Endopterygota</taxon>
        <taxon>Diptera</taxon>
        <taxon>Nematocera</taxon>
        <taxon>Chironomoidea</taxon>
        <taxon>Chironomidae</taxon>
        <taxon>Clunio</taxon>
    </lineage>
</organism>
<sequence>MPVLKDTLTVFQCLVEKIPEFVLFGSQNHVTLHLVTIFNSFRNWNCISQTLIDKATKVITNLAGNIKISQK</sequence>
<dbReference type="AlphaFoldDB" id="A0A1J1I0V2"/>
<evidence type="ECO:0000313" key="1">
    <source>
        <dbReference type="EMBL" id="CRK92009.1"/>
    </source>
</evidence>
<gene>
    <name evidence="1" type="ORF">CLUMA_CG005589</name>
</gene>
<reference evidence="1 2" key="1">
    <citation type="submission" date="2015-04" db="EMBL/GenBank/DDBJ databases">
        <authorList>
            <person name="Syromyatnikov M.Y."/>
            <person name="Popov V.N."/>
        </authorList>
    </citation>
    <scope>NUCLEOTIDE SEQUENCE [LARGE SCALE GENOMIC DNA]</scope>
</reference>
<keyword evidence="2" id="KW-1185">Reference proteome</keyword>
<name>A0A1J1I0V2_9DIPT</name>
<proteinExistence type="predicted"/>
<protein>
    <submittedName>
        <fullName evidence="1">CLUMA_CG005589, isoform A</fullName>
    </submittedName>
</protein>